<protein>
    <recommendedName>
        <fullName evidence="3">Ankyrin repeat protein</fullName>
    </recommendedName>
</protein>
<dbReference type="Proteomes" id="UP001391051">
    <property type="component" value="Unassembled WGS sequence"/>
</dbReference>
<accession>A0ABR1Q0C3</accession>
<gene>
    <name evidence="1" type="ORF">PG986_012572</name>
</gene>
<comment type="caution">
    <text evidence="1">The sequence shown here is derived from an EMBL/GenBank/DDBJ whole genome shotgun (WGS) entry which is preliminary data.</text>
</comment>
<dbReference type="SUPFAM" id="SSF140860">
    <property type="entry name" value="Pseudo ankyrin repeat-like"/>
    <property type="match status" value="1"/>
</dbReference>
<dbReference type="SUPFAM" id="SSF48403">
    <property type="entry name" value="Ankyrin repeat"/>
    <property type="match status" value="1"/>
</dbReference>
<proteinExistence type="predicted"/>
<dbReference type="Gene3D" id="1.25.40.20">
    <property type="entry name" value="Ankyrin repeat-containing domain"/>
    <property type="match status" value="1"/>
</dbReference>
<name>A0ABR1Q0C3_9PEZI</name>
<evidence type="ECO:0000313" key="1">
    <source>
        <dbReference type="EMBL" id="KAK7943459.1"/>
    </source>
</evidence>
<dbReference type="GeneID" id="92081856"/>
<dbReference type="InterPro" id="IPR036770">
    <property type="entry name" value="Ankyrin_rpt-contain_sf"/>
</dbReference>
<sequence length="428" mass="48747">MPVDLLYLCFARDLRGMLEELAKTFTFDNVGYIKNEPLRLFKALTRPRRECGVTIPRLNCLKFLYPVDVDNYLMKHDDTFEGLCDAYLGHDGGEEAILDYLNRGGKCSFTFSIDQSALLVACDKGSLQLVEKLLDLGANPDKFIEPGTEYENYGSVAMWSYHPGDQVAILHLLLQRGANPFKMDGEDPGLGFPFDACLEADGERDEILPALFRELCQSSINDDTDDRHLCEVLELACARGRYNYIQEMRACAKTRVDDVLRANAALFLQRLLLNLSPHTELEESNADFRNIHRMDEAIDTVKLLIDLGPSGMLTSSWQLKDGQDDWTALELLKRLLADPENPHLGGLARCDDADKRRYKFHWCLTQRMECSTNSGGNPSITILDQRITWPLEWEVDTESPYYEDQAWVLSWIPSPWSCDCEPPYDPYS</sequence>
<evidence type="ECO:0000313" key="2">
    <source>
        <dbReference type="Proteomes" id="UP001391051"/>
    </source>
</evidence>
<organism evidence="1 2">
    <name type="scientific">Apiospora aurea</name>
    <dbReference type="NCBI Taxonomy" id="335848"/>
    <lineage>
        <taxon>Eukaryota</taxon>
        <taxon>Fungi</taxon>
        <taxon>Dikarya</taxon>
        <taxon>Ascomycota</taxon>
        <taxon>Pezizomycotina</taxon>
        <taxon>Sordariomycetes</taxon>
        <taxon>Xylariomycetidae</taxon>
        <taxon>Amphisphaeriales</taxon>
        <taxon>Apiosporaceae</taxon>
        <taxon>Apiospora</taxon>
    </lineage>
</organism>
<dbReference type="RefSeq" id="XP_066695490.1">
    <property type="nucleotide sequence ID" value="XM_066848794.1"/>
</dbReference>
<keyword evidence="2" id="KW-1185">Reference proteome</keyword>
<reference evidence="1 2" key="1">
    <citation type="submission" date="2023-01" db="EMBL/GenBank/DDBJ databases">
        <title>Analysis of 21 Apiospora genomes using comparative genomics revels a genus with tremendous synthesis potential of carbohydrate active enzymes and secondary metabolites.</title>
        <authorList>
            <person name="Sorensen T."/>
        </authorList>
    </citation>
    <scope>NUCLEOTIDE SEQUENCE [LARGE SCALE GENOMIC DNA]</scope>
    <source>
        <strain evidence="1 2">CBS 24483</strain>
    </source>
</reference>
<dbReference type="EMBL" id="JAQQWE010000008">
    <property type="protein sequence ID" value="KAK7943459.1"/>
    <property type="molecule type" value="Genomic_DNA"/>
</dbReference>
<evidence type="ECO:0008006" key="3">
    <source>
        <dbReference type="Google" id="ProtNLM"/>
    </source>
</evidence>